<keyword evidence="5 7" id="KW-1133">Transmembrane helix</keyword>
<dbReference type="InterPro" id="IPR011527">
    <property type="entry name" value="ABC1_TM_dom"/>
</dbReference>
<dbReference type="RefSeq" id="WP_346104153.1">
    <property type="nucleotide sequence ID" value="NZ_BAAAOD010000030.1"/>
</dbReference>
<evidence type="ECO:0000256" key="3">
    <source>
        <dbReference type="ARBA" id="ARBA00022741"/>
    </source>
</evidence>
<keyword evidence="6 7" id="KW-0472">Membrane</keyword>
<dbReference type="InterPro" id="IPR039421">
    <property type="entry name" value="Type_1_exporter"/>
</dbReference>
<evidence type="ECO:0000256" key="1">
    <source>
        <dbReference type="ARBA" id="ARBA00004651"/>
    </source>
</evidence>
<dbReference type="Gene3D" id="1.20.1560.10">
    <property type="entry name" value="ABC transporter type 1, transmembrane domain"/>
    <property type="match status" value="1"/>
</dbReference>
<sequence>MAERAARPLIGIEDLAVPEWARTMQVAAEAGVLAVARSVPRTAMSLTRWAWRAAPGWTLLAGTVHLLAGVATAFGLLATADVFTRLLADGPTPERVVASLPAVALVVAALSARAALELAVRAVTTTLAPRVERLVERELLEHVAEVELIAFDDADFTLLVQRADQATARIREGVRMVGDLLGNCIGLLAAAATVGVVHPLLVPVVLLAALPQAWATLRTIRNTFLSHLRMMANHRRLAISGGLLTSRGDAAEVRAFTVQDTLLAEHARIAAVVAEESVRVGHRATLVTAVGRVLGGVGAGAGYAVLGLLLYGGWLPLALAGTGVIALRTATSSAVGVVLGVNNLFDAGLFAELYDRCLVEARDRRSRGTAAPAGDPDEIRFSGVTFTYPGQPDPALAGIDLTLRRGEVVALVGENGSGKSTLAKLAVGLYRPQTGSVRWDGLDTGGLDQRALHDRVALVLQEPVHWPVSAEDNIRLGRLDRPDAGGTALADAVERSGARAVLDDLPDGGATVLSRAFQGGRDLSGGQWQRIAVARGLYRDAAVVVADEPTAALDARAEHAVFGALRELSGGRDRITVLVTHRLANIRGVDRIVVLDRGRIIEQGTHAELMANDGPYRELFTLQGAAYADL</sequence>
<evidence type="ECO:0000313" key="11">
    <source>
        <dbReference type="Proteomes" id="UP001367513"/>
    </source>
</evidence>
<dbReference type="InterPro" id="IPR003593">
    <property type="entry name" value="AAA+_ATPase"/>
</dbReference>
<dbReference type="PANTHER" id="PTHR24221">
    <property type="entry name" value="ATP-BINDING CASSETTE SUB-FAMILY B"/>
    <property type="match status" value="1"/>
</dbReference>
<evidence type="ECO:0000256" key="6">
    <source>
        <dbReference type="ARBA" id="ARBA00023136"/>
    </source>
</evidence>
<accession>A0ABU9AGW3</accession>
<comment type="caution">
    <text evidence="10">The sequence shown here is derived from an EMBL/GenBank/DDBJ whole genome shotgun (WGS) entry which is preliminary data.</text>
</comment>
<name>A0ABU9AGW3_PSEA5</name>
<dbReference type="InterPro" id="IPR003439">
    <property type="entry name" value="ABC_transporter-like_ATP-bd"/>
</dbReference>
<dbReference type="Gene3D" id="3.40.50.300">
    <property type="entry name" value="P-loop containing nucleotide triphosphate hydrolases"/>
    <property type="match status" value="1"/>
</dbReference>
<dbReference type="InterPro" id="IPR027417">
    <property type="entry name" value="P-loop_NTPase"/>
</dbReference>
<evidence type="ECO:0000259" key="8">
    <source>
        <dbReference type="PROSITE" id="PS50893"/>
    </source>
</evidence>
<comment type="subcellular location">
    <subcellularLocation>
        <location evidence="1">Cell membrane</location>
        <topology evidence="1">Multi-pass membrane protein</topology>
    </subcellularLocation>
</comment>
<keyword evidence="11" id="KW-1185">Reference proteome</keyword>
<evidence type="ECO:0000256" key="7">
    <source>
        <dbReference type="SAM" id="Phobius"/>
    </source>
</evidence>
<dbReference type="EMBL" id="JBBPIX010000009">
    <property type="protein sequence ID" value="MEK6465619.1"/>
    <property type="molecule type" value="Genomic_DNA"/>
</dbReference>
<dbReference type="SUPFAM" id="SSF90123">
    <property type="entry name" value="ABC transporter transmembrane region"/>
    <property type="match status" value="1"/>
</dbReference>
<gene>
    <name evidence="10" type="ORF">WG925_17890</name>
</gene>
<keyword evidence="3" id="KW-0547">Nucleotide-binding</keyword>
<feature type="transmembrane region" description="Helical" evidence="7">
    <location>
        <begin position="289"/>
        <end position="311"/>
    </location>
</feature>
<evidence type="ECO:0000256" key="4">
    <source>
        <dbReference type="ARBA" id="ARBA00022840"/>
    </source>
</evidence>
<dbReference type="Proteomes" id="UP001367513">
    <property type="component" value="Unassembled WGS sequence"/>
</dbReference>
<proteinExistence type="predicted"/>
<keyword evidence="2 7" id="KW-0812">Transmembrane</keyword>
<reference evidence="10 11" key="1">
    <citation type="submission" date="2024-03" db="EMBL/GenBank/DDBJ databases">
        <title>Draft genome sequence of Pseudonocardia carboxydivorans JCM 14827.</title>
        <authorList>
            <person name="Duangmal K."/>
        </authorList>
    </citation>
    <scope>NUCLEOTIDE SEQUENCE [LARGE SCALE GENOMIC DNA]</scope>
    <source>
        <strain evidence="10 11">JCM 14827</strain>
    </source>
</reference>
<dbReference type="SMART" id="SM00382">
    <property type="entry name" value="AAA"/>
    <property type="match status" value="1"/>
</dbReference>
<evidence type="ECO:0000259" key="9">
    <source>
        <dbReference type="PROSITE" id="PS50929"/>
    </source>
</evidence>
<dbReference type="Pfam" id="PF00005">
    <property type="entry name" value="ABC_tran"/>
    <property type="match status" value="1"/>
</dbReference>
<dbReference type="SUPFAM" id="SSF52540">
    <property type="entry name" value="P-loop containing nucleoside triphosphate hydrolases"/>
    <property type="match status" value="1"/>
</dbReference>
<dbReference type="PANTHER" id="PTHR24221:SF646">
    <property type="entry name" value="HAEMOLYSIN SECRETION ATP-BINDING PROTEIN"/>
    <property type="match status" value="1"/>
</dbReference>
<evidence type="ECO:0000256" key="2">
    <source>
        <dbReference type="ARBA" id="ARBA00022692"/>
    </source>
</evidence>
<protein>
    <submittedName>
        <fullName evidence="10">ABC transporter ATP-binding protein</fullName>
    </submittedName>
</protein>
<dbReference type="InterPro" id="IPR017871">
    <property type="entry name" value="ABC_transporter-like_CS"/>
</dbReference>
<organism evidence="10 11">
    <name type="scientific">Pseudonocardia alni subsp. carboxydivorans</name>
    <dbReference type="NCBI Taxonomy" id="415010"/>
    <lineage>
        <taxon>Bacteria</taxon>
        <taxon>Bacillati</taxon>
        <taxon>Actinomycetota</taxon>
        <taxon>Actinomycetes</taxon>
        <taxon>Pseudonocardiales</taxon>
        <taxon>Pseudonocardiaceae</taxon>
        <taxon>Pseudonocardia</taxon>
    </lineage>
</organism>
<feature type="domain" description="ABC transporter" evidence="8">
    <location>
        <begin position="379"/>
        <end position="622"/>
    </location>
</feature>
<evidence type="ECO:0000313" key="10">
    <source>
        <dbReference type="EMBL" id="MEK6465619.1"/>
    </source>
</evidence>
<dbReference type="GO" id="GO:0005524">
    <property type="term" value="F:ATP binding"/>
    <property type="evidence" value="ECO:0007669"/>
    <property type="project" value="UniProtKB-KW"/>
</dbReference>
<dbReference type="PROSITE" id="PS00211">
    <property type="entry name" value="ABC_TRANSPORTER_1"/>
    <property type="match status" value="1"/>
</dbReference>
<dbReference type="PROSITE" id="PS50929">
    <property type="entry name" value="ABC_TM1F"/>
    <property type="match status" value="1"/>
</dbReference>
<feature type="transmembrane region" description="Helical" evidence="7">
    <location>
        <begin position="57"/>
        <end position="78"/>
    </location>
</feature>
<evidence type="ECO:0000256" key="5">
    <source>
        <dbReference type="ARBA" id="ARBA00022989"/>
    </source>
</evidence>
<feature type="domain" description="ABC transmembrane type-1" evidence="9">
    <location>
        <begin position="66"/>
        <end position="333"/>
    </location>
</feature>
<dbReference type="PROSITE" id="PS50893">
    <property type="entry name" value="ABC_TRANSPORTER_2"/>
    <property type="match status" value="1"/>
</dbReference>
<dbReference type="InterPro" id="IPR036640">
    <property type="entry name" value="ABC1_TM_sf"/>
</dbReference>
<keyword evidence="4 10" id="KW-0067">ATP-binding</keyword>